<gene>
    <name evidence="7" type="primary">recO</name>
    <name evidence="9" type="ORF">SAMN04488519_1044</name>
</gene>
<dbReference type="Gene3D" id="1.20.1440.120">
    <property type="entry name" value="Recombination protein O, C-terminal domain"/>
    <property type="match status" value="1"/>
</dbReference>
<dbReference type="InterPro" id="IPR022572">
    <property type="entry name" value="DNA_rep/recomb_RecO_N"/>
</dbReference>
<dbReference type="SUPFAM" id="SSF57863">
    <property type="entry name" value="ArfGap/RecO-like zinc finger"/>
    <property type="match status" value="1"/>
</dbReference>
<feature type="domain" description="DNA replication/recombination mediator RecO N-terminal" evidence="8">
    <location>
        <begin position="1"/>
        <end position="77"/>
    </location>
</feature>
<evidence type="ECO:0000313" key="10">
    <source>
        <dbReference type="Proteomes" id="UP000199564"/>
    </source>
</evidence>
<dbReference type="EMBL" id="FOVW01000004">
    <property type="protein sequence ID" value="SFO13364.1"/>
    <property type="molecule type" value="Genomic_DNA"/>
</dbReference>
<evidence type="ECO:0000259" key="8">
    <source>
        <dbReference type="Pfam" id="PF11967"/>
    </source>
</evidence>
<evidence type="ECO:0000256" key="5">
    <source>
        <dbReference type="ARBA" id="ARBA00023204"/>
    </source>
</evidence>
<evidence type="ECO:0000256" key="3">
    <source>
        <dbReference type="ARBA" id="ARBA00022763"/>
    </source>
</evidence>
<evidence type="ECO:0000256" key="1">
    <source>
        <dbReference type="ARBA" id="ARBA00007452"/>
    </source>
</evidence>
<comment type="similarity">
    <text evidence="1 7">Belongs to the RecO family.</text>
</comment>
<evidence type="ECO:0000256" key="4">
    <source>
        <dbReference type="ARBA" id="ARBA00023172"/>
    </source>
</evidence>
<dbReference type="RefSeq" id="WP_091652058.1">
    <property type="nucleotide sequence ID" value="NZ_FOVW01000004.1"/>
</dbReference>
<dbReference type="SUPFAM" id="SSF50249">
    <property type="entry name" value="Nucleic acid-binding proteins"/>
    <property type="match status" value="1"/>
</dbReference>
<dbReference type="GO" id="GO:0006310">
    <property type="term" value="P:DNA recombination"/>
    <property type="evidence" value="ECO:0007669"/>
    <property type="project" value="UniProtKB-UniRule"/>
</dbReference>
<sequence length="229" mass="26495">MLKKTEGVVLSAIRYKESSIIVKIFSRELGLKSYIINGVRTQGAKSKAALYQPMTLLDLVVYEKEGAGLQRISEAKIDYAYQLIPFDFVRSGILMFMAEVCSKTLYENYQNEWLFDFLKSSLKQLDQKNIDIKHFPLVFLIQEANYLGFGPEIASDYLEESRTLPFSPEELPLVHEYLEKLIEEGFLCDFKAGIQIRRKLLDYLLNFFSEQLDNSSPWKSMAILRQLMA</sequence>
<reference evidence="10" key="1">
    <citation type="submission" date="2016-10" db="EMBL/GenBank/DDBJ databases">
        <authorList>
            <person name="Varghese N."/>
            <person name="Submissions S."/>
        </authorList>
    </citation>
    <scope>NUCLEOTIDE SEQUENCE [LARGE SCALE GENOMIC DNA]</scope>
    <source>
        <strain evidence="10">DSM 15282</strain>
    </source>
</reference>
<name>A0A1I5EPA4_9BACT</name>
<evidence type="ECO:0000313" key="9">
    <source>
        <dbReference type="EMBL" id="SFO13364.1"/>
    </source>
</evidence>
<dbReference type="Pfam" id="PF02565">
    <property type="entry name" value="RecO_C"/>
    <property type="match status" value="1"/>
</dbReference>
<evidence type="ECO:0000256" key="2">
    <source>
        <dbReference type="ARBA" id="ARBA00021310"/>
    </source>
</evidence>
<dbReference type="GO" id="GO:0043590">
    <property type="term" value="C:bacterial nucleoid"/>
    <property type="evidence" value="ECO:0007669"/>
    <property type="project" value="TreeGrafter"/>
</dbReference>
<keyword evidence="10" id="KW-1185">Reference proteome</keyword>
<dbReference type="Pfam" id="PF11967">
    <property type="entry name" value="RecO_N"/>
    <property type="match status" value="1"/>
</dbReference>
<dbReference type="PANTHER" id="PTHR33991">
    <property type="entry name" value="DNA REPAIR PROTEIN RECO"/>
    <property type="match status" value="1"/>
</dbReference>
<dbReference type="Proteomes" id="UP000199564">
    <property type="component" value="Unassembled WGS sequence"/>
</dbReference>
<proteinExistence type="inferred from homology"/>
<evidence type="ECO:0000256" key="6">
    <source>
        <dbReference type="ARBA" id="ARBA00033409"/>
    </source>
</evidence>
<keyword evidence="5 7" id="KW-0234">DNA repair</keyword>
<dbReference type="HAMAP" id="MF_00201">
    <property type="entry name" value="RecO"/>
    <property type="match status" value="1"/>
</dbReference>
<dbReference type="InterPro" id="IPR003717">
    <property type="entry name" value="RecO"/>
</dbReference>
<keyword evidence="3 7" id="KW-0227">DNA damage</keyword>
<dbReference type="InterPro" id="IPR037278">
    <property type="entry name" value="ARFGAP/RecO"/>
</dbReference>
<organism evidence="9 10">
    <name type="scientific">Algoriphagus ornithinivorans</name>
    <dbReference type="NCBI Taxonomy" id="226506"/>
    <lineage>
        <taxon>Bacteria</taxon>
        <taxon>Pseudomonadati</taxon>
        <taxon>Bacteroidota</taxon>
        <taxon>Cytophagia</taxon>
        <taxon>Cytophagales</taxon>
        <taxon>Cyclobacteriaceae</taxon>
        <taxon>Algoriphagus</taxon>
    </lineage>
</organism>
<comment type="function">
    <text evidence="7">Involved in DNA repair and RecF pathway recombination.</text>
</comment>
<dbReference type="AlphaFoldDB" id="A0A1I5EPA4"/>
<keyword evidence="4 7" id="KW-0233">DNA recombination</keyword>
<evidence type="ECO:0000256" key="7">
    <source>
        <dbReference type="HAMAP-Rule" id="MF_00201"/>
    </source>
</evidence>
<dbReference type="STRING" id="226506.SAMN04488519_1044"/>
<dbReference type="Gene3D" id="2.40.50.140">
    <property type="entry name" value="Nucleic acid-binding proteins"/>
    <property type="match status" value="1"/>
</dbReference>
<dbReference type="InterPro" id="IPR012340">
    <property type="entry name" value="NA-bd_OB-fold"/>
</dbReference>
<dbReference type="GO" id="GO:0006302">
    <property type="term" value="P:double-strand break repair"/>
    <property type="evidence" value="ECO:0007669"/>
    <property type="project" value="TreeGrafter"/>
</dbReference>
<dbReference type="NCBIfam" id="TIGR00613">
    <property type="entry name" value="reco"/>
    <property type="match status" value="1"/>
</dbReference>
<dbReference type="InterPro" id="IPR042242">
    <property type="entry name" value="RecO_C"/>
</dbReference>
<accession>A0A1I5EPA4</accession>
<dbReference type="PANTHER" id="PTHR33991:SF1">
    <property type="entry name" value="DNA REPAIR PROTEIN RECO"/>
    <property type="match status" value="1"/>
</dbReference>
<protein>
    <recommendedName>
        <fullName evidence="2 7">DNA repair protein RecO</fullName>
    </recommendedName>
    <alternativeName>
        <fullName evidence="6 7">Recombination protein O</fullName>
    </alternativeName>
</protein>